<dbReference type="Proteomes" id="UP000324176">
    <property type="component" value="Unassembled WGS sequence"/>
</dbReference>
<dbReference type="PANTHER" id="PTHR43540">
    <property type="entry name" value="PEROXYUREIDOACRYLATE/UREIDOACRYLATE AMIDOHYDROLASE-RELATED"/>
    <property type="match status" value="1"/>
</dbReference>
<reference evidence="4 6" key="3">
    <citation type="submission" date="2019-07" db="EMBL/GenBank/DDBJ databases">
        <title>Active sludge and wastewater microbial communities from Klosterneuburg, Austria.</title>
        <authorList>
            <person name="Wagner M."/>
        </authorList>
    </citation>
    <scope>NUCLEOTIDE SEQUENCE [LARGE SCALE GENOMIC DNA]</scope>
    <source>
        <strain evidence="4 6">Nm2</strain>
    </source>
</reference>
<accession>A0A0F7KDK4</accession>
<evidence type="ECO:0000259" key="2">
    <source>
        <dbReference type="Pfam" id="PF00857"/>
    </source>
</evidence>
<dbReference type="InterPro" id="IPR036380">
    <property type="entry name" value="Isochorismatase-like_sf"/>
</dbReference>
<keyword evidence="1 3" id="KW-0378">Hydrolase</keyword>
<protein>
    <submittedName>
        <fullName evidence="3">Cysteine hydrolase</fullName>
    </submittedName>
    <submittedName>
        <fullName evidence="4">Nicotinamidase-related amidase</fullName>
    </submittedName>
</protein>
<sequence length="197" mass="22757">MKVIHKNQGVHICVDMQKIFAEPTEWSTPWAYKILPQLIALTEFDPSKTIFTRFIPMKTSIEGVGMWRKYYERWECMTLRKINPVLIDLISELSQFVPPAVVIDKHVYGPWMETTLHQYLQKQGINTLIISGGETDICVLATVMGAIDLGYRIILARDALCSSQDSCHDSIINIYENRFSIQLEVHTTEKILSHWEK</sequence>
<reference evidence="5" key="1">
    <citation type="submission" date="2015-05" db="EMBL/GenBank/DDBJ databases">
        <title>Draft genome of Nitrosomonas communis strain Nm2.</title>
        <authorList>
            <person name="Kozlowski J.A."/>
            <person name="Kits K.D."/>
            <person name="Stein L.Y."/>
        </authorList>
    </citation>
    <scope>NUCLEOTIDE SEQUENCE [LARGE SCALE GENOMIC DNA]</scope>
    <source>
        <strain evidence="5">Nm2</strain>
    </source>
</reference>
<dbReference type="InterPro" id="IPR000868">
    <property type="entry name" value="Isochorismatase-like_dom"/>
</dbReference>
<dbReference type="Gene3D" id="3.40.50.850">
    <property type="entry name" value="Isochorismatase-like"/>
    <property type="match status" value="1"/>
</dbReference>
<dbReference type="RefSeq" id="WP_046848959.1">
    <property type="nucleotide sequence ID" value="NZ_CP011451.1"/>
</dbReference>
<evidence type="ECO:0000256" key="1">
    <source>
        <dbReference type="ARBA" id="ARBA00022801"/>
    </source>
</evidence>
<dbReference type="InterPro" id="IPR050272">
    <property type="entry name" value="Isochorismatase-like_hydrls"/>
</dbReference>
<gene>
    <name evidence="3" type="ORF">AAW31_02045</name>
    <name evidence="4" type="ORF">BCL69_104524</name>
</gene>
<dbReference type="SUPFAM" id="SSF52499">
    <property type="entry name" value="Isochorismatase-like hydrolases"/>
    <property type="match status" value="1"/>
</dbReference>
<dbReference type="AlphaFoldDB" id="A0A0F7KDK4"/>
<proteinExistence type="predicted"/>
<dbReference type="EMBL" id="VNHT01000045">
    <property type="protein sequence ID" value="TYP82755.1"/>
    <property type="molecule type" value="Genomic_DNA"/>
</dbReference>
<dbReference type="PANTHER" id="PTHR43540:SF6">
    <property type="entry name" value="ISOCHORISMATASE-LIKE DOMAIN-CONTAINING PROTEIN"/>
    <property type="match status" value="1"/>
</dbReference>
<evidence type="ECO:0000313" key="3">
    <source>
        <dbReference type="EMBL" id="AKH36857.1"/>
    </source>
</evidence>
<evidence type="ECO:0000313" key="5">
    <source>
        <dbReference type="Proteomes" id="UP000034156"/>
    </source>
</evidence>
<dbReference type="OrthoDB" id="9796958at2"/>
<keyword evidence="5" id="KW-1185">Reference proteome</keyword>
<dbReference type="Pfam" id="PF00857">
    <property type="entry name" value="Isochorismatase"/>
    <property type="match status" value="1"/>
</dbReference>
<dbReference type="Proteomes" id="UP000034156">
    <property type="component" value="Chromosome"/>
</dbReference>
<dbReference type="KEGG" id="nco:AAW31_02045"/>
<feature type="domain" description="Isochorismatase-like" evidence="2">
    <location>
        <begin position="11"/>
        <end position="182"/>
    </location>
</feature>
<reference evidence="3 5" key="2">
    <citation type="journal article" date="2016" name="Genome Announc.">
        <title>Genome Sequence of Nitrosomonas communis Strain Nm2, a Mesophilic Ammonia-Oxidizing Bacterium Isolated from Mediterranean Soil.</title>
        <authorList>
            <person name="Kozlowski J.A."/>
            <person name="Kits K.D."/>
            <person name="Stein L.Y."/>
        </authorList>
    </citation>
    <scope>NUCLEOTIDE SEQUENCE [LARGE SCALE GENOMIC DNA]</scope>
    <source>
        <strain evidence="3 5">Nm2</strain>
    </source>
</reference>
<name>A0A0F7KDK4_9PROT</name>
<evidence type="ECO:0000313" key="6">
    <source>
        <dbReference type="Proteomes" id="UP000324176"/>
    </source>
</evidence>
<dbReference type="PATRIC" id="fig|44574.3.peg.488"/>
<organism evidence="3 5">
    <name type="scientific">Nitrosomonas communis</name>
    <dbReference type="NCBI Taxonomy" id="44574"/>
    <lineage>
        <taxon>Bacteria</taxon>
        <taxon>Pseudomonadati</taxon>
        <taxon>Pseudomonadota</taxon>
        <taxon>Betaproteobacteria</taxon>
        <taxon>Nitrosomonadales</taxon>
        <taxon>Nitrosomonadaceae</taxon>
        <taxon>Nitrosomonas</taxon>
    </lineage>
</organism>
<dbReference type="CDD" id="cd00431">
    <property type="entry name" value="cysteine_hydrolases"/>
    <property type="match status" value="1"/>
</dbReference>
<evidence type="ECO:0000313" key="4">
    <source>
        <dbReference type="EMBL" id="TYP82755.1"/>
    </source>
</evidence>
<dbReference type="EMBL" id="CP011451">
    <property type="protein sequence ID" value="AKH36857.1"/>
    <property type="molecule type" value="Genomic_DNA"/>
</dbReference>
<dbReference type="GO" id="GO:0016787">
    <property type="term" value="F:hydrolase activity"/>
    <property type="evidence" value="ECO:0007669"/>
    <property type="project" value="UniProtKB-KW"/>
</dbReference>